<keyword evidence="2" id="KW-0812">Transmembrane</keyword>
<feature type="transmembrane region" description="Helical" evidence="2">
    <location>
        <begin position="59"/>
        <end position="75"/>
    </location>
</feature>
<proteinExistence type="predicted"/>
<dbReference type="Proteomes" id="UP001165135">
    <property type="component" value="Unassembled WGS sequence"/>
</dbReference>
<feature type="compositionally biased region" description="Basic and acidic residues" evidence="1">
    <location>
        <begin position="282"/>
        <end position="295"/>
    </location>
</feature>
<dbReference type="AlphaFoldDB" id="A0A9W6RXI8"/>
<accession>A0A9W6RXI8</accession>
<feature type="domain" description="NERD" evidence="3">
    <location>
        <begin position="85"/>
        <end position="198"/>
    </location>
</feature>
<dbReference type="EMBL" id="BSTJ01000024">
    <property type="protein sequence ID" value="GLY81932.1"/>
    <property type="molecule type" value="Genomic_DNA"/>
</dbReference>
<name>A0A9W6RXI8_9ACTN</name>
<reference evidence="4" key="1">
    <citation type="submission" date="2023-03" db="EMBL/GenBank/DDBJ databases">
        <title>Actinoallomurus iriomotensis NBRC 103681.</title>
        <authorList>
            <person name="Ichikawa N."/>
            <person name="Sato H."/>
            <person name="Tonouchi N."/>
        </authorList>
    </citation>
    <scope>NUCLEOTIDE SEQUENCE</scope>
    <source>
        <strain evidence="4">NBRC 103681</strain>
    </source>
</reference>
<feature type="transmembrane region" description="Helical" evidence="2">
    <location>
        <begin position="35"/>
        <end position="53"/>
    </location>
</feature>
<evidence type="ECO:0000313" key="4">
    <source>
        <dbReference type="EMBL" id="GLY81932.1"/>
    </source>
</evidence>
<evidence type="ECO:0000259" key="3">
    <source>
        <dbReference type="PROSITE" id="PS50965"/>
    </source>
</evidence>
<organism evidence="4 5">
    <name type="scientific">Actinoallomurus iriomotensis</name>
    <dbReference type="NCBI Taxonomy" id="478107"/>
    <lineage>
        <taxon>Bacteria</taxon>
        <taxon>Bacillati</taxon>
        <taxon>Actinomycetota</taxon>
        <taxon>Actinomycetes</taxon>
        <taxon>Streptosporangiales</taxon>
        <taxon>Thermomonosporaceae</taxon>
        <taxon>Actinoallomurus</taxon>
    </lineage>
</organism>
<feature type="region of interest" description="Disordered" evidence="1">
    <location>
        <begin position="264"/>
        <end position="295"/>
    </location>
</feature>
<evidence type="ECO:0000256" key="1">
    <source>
        <dbReference type="SAM" id="MobiDB-lite"/>
    </source>
</evidence>
<keyword evidence="2" id="KW-0472">Membrane</keyword>
<comment type="caution">
    <text evidence="4">The sequence shown here is derived from an EMBL/GenBank/DDBJ whole genome shotgun (WGS) entry which is preliminary data.</text>
</comment>
<protein>
    <recommendedName>
        <fullName evidence="3">NERD domain-containing protein</fullName>
    </recommendedName>
</protein>
<gene>
    <name evidence="4" type="ORF">Airi01_101990</name>
</gene>
<dbReference type="PROSITE" id="PS50965">
    <property type="entry name" value="NERD"/>
    <property type="match status" value="1"/>
</dbReference>
<keyword evidence="2" id="KW-1133">Transmembrane helix</keyword>
<evidence type="ECO:0000256" key="2">
    <source>
        <dbReference type="SAM" id="Phobius"/>
    </source>
</evidence>
<evidence type="ECO:0000313" key="5">
    <source>
        <dbReference type="Proteomes" id="UP001165135"/>
    </source>
</evidence>
<sequence>MPRRSIYSKNRATAAGESTQGYYEARWIRRRPRRVAIRLLVFFVPFMFFTVVLSWRNGLVIGLLAVAAEFAYVWRRHQMATSIFKSRRAARTTVRALFRLEREGYYAFHDCLLEGNDTADHILVGPTGIWLIDSETFRTQTLLWPDDDRLDADEFPPVSPIMTVQKQAEAMAEFVRGTLGKNIDTHAILAVSGAPWRRLKVEEVGGVPVVHSRFVAAWILNNADPIYSPEDVEQIIITVADRLSLRGQTGDDEIPWLTRALRSHRPDTRARRPSRRYIPRPGRGDAREGGRRGRS</sequence>
<dbReference type="Pfam" id="PF08378">
    <property type="entry name" value="NERD"/>
    <property type="match status" value="1"/>
</dbReference>
<dbReference type="InterPro" id="IPR011528">
    <property type="entry name" value="NERD"/>
</dbReference>